<keyword evidence="5" id="KW-0472">Membrane</keyword>
<dbReference type="InterPro" id="IPR017850">
    <property type="entry name" value="Alkaline_phosphatase_core_sf"/>
</dbReference>
<dbReference type="Proteomes" id="UP000019402">
    <property type="component" value="Unassembled WGS sequence"/>
</dbReference>
<dbReference type="eggNOG" id="COG3119">
    <property type="taxonomic scope" value="Bacteria"/>
</dbReference>
<evidence type="ECO:0000313" key="7">
    <source>
        <dbReference type="EMBL" id="GAF02135.1"/>
    </source>
</evidence>
<dbReference type="Pfam" id="PF00884">
    <property type="entry name" value="Sulfatase"/>
    <property type="match status" value="1"/>
</dbReference>
<dbReference type="PROSITE" id="PS00523">
    <property type="entry name" value="SULFATASE_1"/>
    <property type="match status" value="1"/>
</dbReference>
<dbReference type="GO" id="GO:0046872">
    <property type="term" value="F:metal ion binding"/>
    <property type="evidence" value="ECO:0007669"/>
    <property type="project" value="UniProtKB-KW"/>
</dbReference>
<keyword evidence="5" id="KW-1133">Transmembrane helix</keyword>
<dbReference type="SUPFAM" id="SSF53649">
    <property type="entry name" value="Alkaline phosphatase-like"/>
    <property type="match status" value="1"/>
</dbReference>
<dbReference type="InterPro" id="IPR024607">
    <property type="entry name" value="Sulfatase_CS"/>
</dbReference>
<dbReference type="STRING" id="869213.GCA_000517085_00789"/>
<keyword evidence="3" id="KW-0378">Hydrolase</keyword>
<dbReference type="InterPro" id="IPR050738">
    <property type="entry name" value="Sulfatase"/>
</dbReference>
<evidence type="ECO:0000313" key="8">
    <source>
        <dbReference type="Proteomes" id="UP000019402"/>
    </source>
</evidence>
<name>W7XVJ4_9BACT</name>
<keyword evidence="4" id="KW-0106">Calcium</keyword>
<evidence type="ECO:0000256" key="4">
    <source>
        <dbReference type="ARBA" id="ARBA00022837"/>
    </source>
</evidence>
<dbReference type="InterPro" id="IPR000917">
    <property type="entry name" value="Sulfatase_N"/>
</dbReference>
<organism evidence="7 8">
    <name type="scientific">Saccharicrinis fermentans DSM 9555 = JCM 21142</name>
    <dbReference type="NCBI Taxonomy" id="869213"/>
    <lineage>
        <taxon>Bacteria</taxon>
        <taxon>Pseudomonadati</taxon>
        <taxon>Bacteroidota</taxon>
        <taxon>Bacteroidia</taxon>
        <taxon>Marinilabiliales</taxon>
        <taxon>Marinilabiliaceae</taxon>
        <taxon>Saccharicrinis</taxon>
    </lineage>
</organism>
<evidence type="ECO:0000256" key="1">
    <source>
        <dbReference type="ARBA" id="ARBA00008779"/>
    </source>
</evidence>
<keyword evidence="8" id="KW-1185">Reference proteome</keyword>
<protein>
    <submittedName>
        <fullName evidence="7">Arylsulfatase</fullName>
    </submittedName>
</protein>
<dbReference type="PANTHER" id="PTHR42693:SF53">
    <property type="entry name" value="ENDO-4-O-SULFATASE"/>
    <property type="match status" value="1"/>
</dbReference>
<dbReference type="Gene3D" id="3.40.720.10">
    <property type="entry name" value="Alkaline Phosphatase, subunit A"/>
    <property type="match status" value="1"/>
</dbReference>
<dbReference type="GO" id="GO:0004065">
    <property type="term" value="F:arylsulfatase activity"/>
    <property type="evidence" value="ECO:0007669"/>
    <property type="project" value="TreeGrafter"/>
</dbReference>
<accession>W7XVJ4</accession>
<comment type="similarity">
    <text evidence="1">Belongs to the sulfatase family.</text>
</comment>
<sequence length="502" mass="58177">MLHDNVHHKAVEDYLLKRFFMKKYMYILALFFACSSIYARKKQPNLLIIHTDEHSFRTLSCYQKLMPENQAFVWGKGNNVQTPYIDRIANEGAICMNYYASSPVCTPSRASLVTGLYPQATGAPKNGMSIRQDVQTFAQVLSEAGYATSYVGKWHLDGHRKYKFDIAYNAGFDDNRYMMTGGHAPYFQINNEVIIALGQRQAQRMQSNGEQDITYVTDFFTDKTLEILERDKDKPFCVMLSIPDPHTPDVAREPYVSMYKEMPVRAPFTMSPEYTEKKPQWGRGGRDDKNEVKQFNPDALRNYFGMVKCIDDNVGRILKFLDDNDLTDNTIVVFTADHGDMFFEHNRLNKGVPYEASSRIPFVIRYPREIVPGKVIRKAYTNVDFAPTILSLMHVNNSLKCHGTDTSTDFLSNDREVSGERITYFAKNGGWWVCAVNRHYKLILDKKEKPWLIDLDKDPFETTNYYYHSDYKDIAKLFQKELYVLMKKFDEPGLKTQPYITE</sequence>
<dbReference type="EMBL" id="BAMD01000006">
    <property type="protein sequence ID" value="GAF02135.1"/>
    <property type="molecule type" value="Genomic_DNA"/>
</dbReference>
<evidence type="ECO:0000256" key="5">
    <source>
        <dbReference type="SAM" id="Phobius"/>
    </source>
</evidence>
<feature type="domain" description="Sulfatase N-terminal" evidence="6">
    <location>
        <begin position="44"/>
        <end position="395"/>
    </location>
</feature>
<dbReference type="PROSITE" id="PS00149">
    <property type="entry name" value="SULFATASE_2"/>
    <property type="match status" value="1"/>
</dbReference>
<comment type="caution">
    <text evidence="7">The sequence shown here is derived from an EMBL/GenBank/DDBJ whole genome shotgun (WGS) entry which is preliminary data.</text>
</comment>
<evidence type="ECO:0000256" key="3">
    <source>
        <dbReference type="ARBA" id="ARBA00022801"/>
    </source>
</evidence>
<proteinExistence type="inferred from homology"/>
<dbReference type="CDD" id="cd16034">
    <property type="entry name" value="sulfatase_like"/>
    <property type="match status" value="1"/>
</dbReference>
<keyword evidence="5" id="KW-0812">Transmembrane</keyword>
<keyword evidence="2" id="KW-0479">Metal-binding</keyword>
<dbReference type="PANTHER" id="PTHR42693">
    <property type="entry name" value="ARYLSULFATASE FAMILY MEMBER"/>
    <property type="match status" value="1"/>
</dbReference>
<reference evidence="7 8" key="1">
    <citation type="journal article" date="2014" name="Genome Announc.">
        <title>Draft Genome Sequence of Cytophaga fermentans JCM 21142T, a Facultative Anaerobe Isolated from Marine Mud.</title>
        <authorList>
            <person name="Starns D."/>
            <person name="Oshima K."/>
            <person name="Suda W."/>
            <person name="Iino T."/>
            <person name="Yuki M."/>
            <person name="Inoue J."/>
            <person name="Kitamura K."/>
            <person name="Iida T."/>
            <person name="Darby A."/>
            <person name="Hattori M."/>
            <person name="Ohkuma M."/>
        </authorList>
    </citation>
    <scope>NUCLEOTIDE SEQUENCE [LARGE SCALE GENOMIC DNA]</scope>
    <source>
        <strain evidence="7 8">JCM 21142</strain>
    </source>
</reference>
<gene>
    <name evidence="7" type="ORF">JCM21142_2762</name>
</gene>
<dbReference type="AlphaFoldDB" id="W7XVJ4"/>
<evidence type="ECO:0000256" key="2">
    <source>
        <dbReference type="ARBA" id="ARBA00022723"/>
    </source>
</evidence>
<evidence type="ECO:0000259" key="6">
    <source>
        <dbReference type="Pfam" id="PF00884"/>
    </source>
</evidence>
<feature type="transmembrane region" description="Helical" evidence="5">
    <location>
        <begin position="24"/>
        <end position="40"/>
    </location>
</feature>